<proteinExistence type="predicted"/>
<dbReference type="Gene3D" id="3.40.50.1970">
    <property type="match status" value="1"/>
</dbReference>
<keyword evidence="3" id="KW-0028">Amino-acid biosynthesis</keyword>
<evidence type="ECO:0000256" key="1">
    <source>
        <dbReference type="ARBA" id="ARBA00001911"/>
    </source>
</evidence>
<evidence type="ECO:0000256" key="9">
    <source>
        <dbReference type="SAM" id="Phobius"/>
    </source>
</evidence>
<evidence type="ECO:0000256" key="7">
    <source>
        <dbReference type="ARBA" id="ARBA00023239"/>
    </source>
</evidence>
<keyword evidence="13" id="KW-1185">Reference proteome</keyword>
<evidence type="ECO:0000313" key="12">
    <source>
        <dbReference type="EMBL" id="WDE97471.1"/>
    </source>
</evidence>
<protein>
    <submittedName>
        <fullName evidence="12">3-dehydroquinate synthase</fullName>
        <ecNumber evidence="12">4.2.3.4</ecNumber>
    </submittedName>
</protein>
<comment type="cofactor">
    <cofactor evidence="2">
        <name>Co(2+)</name>
        <dbReference type="ChEBI" id="CHEBI:48828"/>
    </cofactor>
</comment>
<evidence type="ECO:0000256" key="6">
    <source>
        <dbReference type="ARBA" id="ARBA00023141"/>
    </source>
</evidence>
<feature type="transmembrane region" description="Helical" evidence="9">
    <location>
        <begin position="109"/>
        <end position="129"/>
    </location>
</feature>
<name>A0ABY7VUA2_9BACT</name>
<comment type="cofactor">
    <cofactor evidence="1">
        <name>NAD(+)</name>
        <dbReference type="ChEBI" id="CHEBI:57540"/>
    </cofactor>
</comment>
<dbReference type="SUPFAM" id="SSF56796">
    <property type="entry name" value="Dehydroquinate synthase-like"/>
    <property type="match status" value="1"/>
</dbReference>
<evidence type="ECO:0000256" key="8">
    <source>
        <dbReference type="ARBA" id="ARBA00023285"/>
    </source>
</evidence>
<dbReference type="PANTHER" id="PTHR43622">
    <property type="entry name" value="3-DEHYDROQUINATE SYNTHASE"/>
    <property type="match status" value="1"/>
</dbReference>
<dbReference type="PANTHER" id="PTHR43622:SF7">
    <property type="entry name" value="3-DEHYDROQUINATE SYNTHASE, CHLOROPLASTIC"/>
    <property type="match status" value="1"/>
</dbReference>
<evidence type="ECO:0000256" key="2">
    <source>
        <dbReference type="ARBA" id="ARBA00001941"/>
    </source>
</evidence>
<evidence type="ECO:0000259" key="11">
    <source>
        <dbReference type="Pfam" id="PF24621"/>
    </source>
</evidence>
<reference evidence="12 13" key="1">
    <citation type="submission" date="2023-02" db="EMBL/GenBank/DDBJ databases">
        <title>Genome sequence of Lentisphaera profundi SAORIC-696.</title>
        <authorList>
            <person name="Kim e."/>
            <person name="Cho J.-C."/>
            <person name="Choi A."/>
            <person name="Kang I."/>
        </authorList>
    </citation>
    <scope>NUCLEOTIDE SEQUENCE [LARGE SCALE GENOMIC DNA]</scope>
    <source>
        <strain evidence="12 13">SAORIC-696</strain>
    </source>
</reference>
<keyword evidence="6" id="KW-0057">Aromatic amino acid biosynthesis</keyword>
<keyword evidence="7 12" id="KW-0456">Lyase</keyword>
<dbReference type="PIRSF" id="PIRSF001455">
    <property type="entry name" value="DHQ_synth"/>
    <property type="match status" value="1"/>
</dbReference>
<evidence type="ECO:0000259" key="10">
    <source>
        <dbReference type="Pfam" id="PF01761"/>
    </source>
</evidence>
<evidence type="ECO:0000256" key="5">
    <source>
        <dbReference type="ARBA" id="ARBA00023027"/>
    </source>
</evidence>
<dbReference type="InterPro" id="IPR030963">
    <property type="entry name" value="DHQ_synth_fam"/>
</dbReference>
<dbReference type="Pfam" id="PF01761">
    <property type="entry name" value="DHQ_synthase"/>
    <property type="match status" value="1"/>
</dbReference>
<dbReference type="Pfam" id="PF24621">
    <property type="entry name" value="DHQS_C"/>
    <property type="match status" value="1"/>
</dbReference>
<dbReference type="Proteomes" id="UP001214250">
    <property type="component" value="Chromosome 2"/>
</dbReference>
<keyword evidence="9" id="KW-0812">Transmembrane</keyword>
<dbReference type="GO" id="GO:0003856">
    <property type="term" value="F:3-dehydroquinate synthase activity"/>
    <property type="evidence" value="ECO:0007669"/>
    <property type="project" value="UniProtKB-EC"/>
</dbReference>
<organism evidence="12 13">
    <name type="scientific">Lentisphaera profundi</name>
    <dbReference type="NCBI Taxonomy" id="1658616"/>
    <lineage>
        <taxon>Bacteria</taxon>
        <taxon>Pseudomonadati</taxon>
        <taxon>Lentisphaerota</taxon>
        <taxon>Lentisphaeria</taxon>
        <taxon>Lentisphaerales</taxon>
        <taxon>Lentisphaeraceae</taxon>
        <taxon>Lentisphaera</taxon>
    </lineage>
</organism>
<evidence type="ECO:0000256" key="4">
    <source>
        <dbReference type="ARBA" id="ARBA00022723"/>
    </source>
</evidence>
<keyword evidence="8" id="KW-0170">Cobalt</keyword>
<keyword evidence="9" id="KW-0472">Membrane</keyword>
<accession>A0ABY7VUA2</accession>
<evidence type="ECO:0000256" key="3">
    <source>
        <dbReference type="ARBA" id="ARBA00022605"/>
    </source>
</evidence>
<gene>
    <name evidence="12" type="ORF">PQO03_16715</name>
</gene>
<dbReference type="NCBIfam" id="NF004852">
    <property type="entry name" value="PRK06203.1"/>
    <property type="match status" value="1"/>
</dbReference>
<evidence type="ECO:0000313" key="13">
    <source>
        <dbReference type="Proteomes" id="UP001214250"/>
    </source>
</evidence>
<keyword evidence="9" id="KW-1133">Transmembrane helix</keyword>
<feature type="domain" description="3-dehydroquinate synthase C-terminal" evidence="11">
    <location>
        <begin position="192"/>
        <end position="322"/>
    </location>
</feature>
<feature type="domain" description="3-dehydroquinate synthase N-terminal" evidence="10">
    <location>
        <begin position="78"/>
        <end position="188"/>
    </location>
</feature>
<sequence>MKYKQSFQVDYTYEVHFTHNVFCSDNQTLSEVLGKDAVKAMFFIDENVYKSFPTLKKDIQHWCEEHPENINPSLPIHVVPGGEKIKNDFSVIEKLISAMLEGGICRHSYVIIIGGGAVLDAVGFAAAIFHRGVRQVRIPTTILAQDDSGVGVKNAVNFLGAKNLLGTFAPAEAVINDSLFISSLSERDRLAGIAEAFKVALIKDEHFFDYLKSNTAGIKSGDPLVIEHLIKRSAKLHMDHICQNGDPFEKGSSRPLDFGHWSAHKLEGLTNHALSHGEAVAIGICIDMLIASLLGMVELKTSLEVIGTFQKTGYAIWHSALEQKNSKGELSIVRGLTEFKEHLGGRLTIPMPTRIGQMTDIHELPSSIVKEALIQLKELAGICK</sequence>
<keyword evidence="4" id="KW-0479">Metal-binding</keyword>
<dbReference type="EMBL" id="CP117812">
    <property type="protein sequence ID" value="WDE97471.1"/>
    <property type="molecule type" value="Genomic_DNA"/>
</dbReference>
<dbReference type="InterPro" id="IPR050071">
    <property type="entry name" value="Dehydroquinate_synthase"/>
</dbReference>
<dbReference type="RefSeq" id="WP_274151880.1">
    <property type="nucleotide sequence ID" value="NZ_CP117812.1"/>
</dbReference>
<dbReference type="Gene3D" id="1.20.1090.10">
    <property type="entry name" value="Dehydroquinate synthase-like - alpha domain"/>
    <property type="match status" value="1"/>
</dbReference>
<dbReference type="InterPro" id="IPR030960">
    <property type="entry name" value="DHQS/DOIS_N"/>
</dbReference>
<dbReference type="EC" id="4.2.3.4" evidence="12"/>
<keyword evidence="5" id="KW-0520">NAD</keyword>
<dbReference type="CDD" id="cd08198">
    <property type="entry name" value="DHQS-like"/>
    <property type="match status" value="1"/>
</dbReference>
<dbReference type="InterPro" id="IPR056179">
    <property type="entry name" value="DHQS_C"/>
</dbReference>